<evidence type="ECO:0000313" key="1">
    <source>
        <dbReference type="EMBL" id="KAJ8119667.1"/>
    </source>
</evidence>
<organism evidence="1 2">
    <name type="scientific">Nemania bipapillata</name>
    <dbReference type="NCBI Taxonomy" id="110536"/>
    <lineage>
        <taxon>Eukaryota</taxon>
        <taxon>Fungi</taxon>
        <taxon>Dikarya</taxon>
        <taxon>Ascomycota</taxon>
        <taxon>Pezizomycotina</taxon>
        <taxon>Sordariomycetes</taxon>
        <taxon>Xylariomycetidae</taxon>
        <taxon>Xylariales</taxon>
        <taxon>Xylariaceae</taxon>
        <taxon>Nemania</taxon>
    </lineage>
</organism>
<dbReference type="Proteomes" id="UP001153334">
    <property type="component" value="Unassembled WGS sequence"/>
</dbReference>
<reference evidence="1" key="1">
    <citation type="submission" date="2022-11" db="EMBL/GenBank/DDBJ databases">
        <title>Genome Sequence of Nemania bipapillata.</title>
        <authorList>
            <person name="Buettner E."/>
        </authorList>
    </citation>
    <scope>NUCLEOTIDE SEQUENCE</scope>
    <source>
        <strain evidence="1">CP14</strain>
    </source>
</reference>
<proteinExistence type="predicted"/>
<keyword evidence="2" id="KW-1185">Reference proteome</keyword>
<dbReference type="EMBL" id="JAPESX010000797">
    <property type="protein sequence ID" value="KAJ8119667.1"/>
    <property type="molecule type" value="Genomic_DNA"/>
</dbReference>
<gene>
    <name evidence="1" type="ORF">ONZ43_g3429</name>
</gene>
<protein>
    <submittedName>
        <fullName evidence="1">Uncharacterized protein</fullName>
    </submittedName>
</protein>
<evidence type="ECO:0000313" key="2">
    <source>
        <dbReference type="Proteomes" id="UP001153334"/>
    </source>
</evidence>
<comment type="caution">
    <text evidence="1">The sequence shown here is derived from an EMBL/GenBank/DDBJ whole genome shotgun (WGS) entry which is preliminary data.</text>
</comment>
<name>A0ACC2IX85_9PEZI</name>
<accession>A0ACC2IX85</accession>
<sequence>MAGLDASTASAIAALVVAIVALFVAIAQATQQYLITGQLIRMCDSVVFGPMPGQGRRVWQFSQFRFRVIYSIPQISLDTELWPSGGAHMKSHAIGELEMPSIAYTDSDDESSDGILSLSSALRTREALEKPGWRKAFDWFRRKSDQQSDSSSMNDVSSREVTVIPTSQAYSSRIDSGYSDDYGEKAPQ</sequence>